<name>A0A0A9H8K9_ARUDO</name>
<evidence type="ECO:0000313" key="1">
    <source>
        <dbReference type="EMBL" id="JAE33540.1"/>
    </source>
</evidence>
<protein>
    <submittedName>
        <fullName evidence="1">Uncharacterized protein</fullName>
    </submittedName>
</protein>
<sequence length="11" mass="1368">MSFSYFLWGET</sequence>
<accession>A0A0A9H8K9</accession>
<dbReference type="EMBL" id="GBRH01164356">
    <property type="protein sequence ID" value="JAE33540.1"/>
    <property type="molecule type" value="Transcribed_RNA"/>
</dbReference>
<proteinExistence type="predicted"/>
<reference evidence="1" key="2">
    <citation type="journal article" date="2015" name="Data Brief">
        <title>Shoot transcriptome of the giant reed, Arundo donax.</title>
        <authorList>
            <person name="Barrero R.A."/>
            <person name="Guerrero F.D."/>
            <person name="Moolhuijzen P."/>
            <person name="Goolsby J.A."/>
            <person name="Tidwell J."/>
            <person name="Bellgard S.E."/>
            <person name="Bellgard M.I."/>
        </authorList>
    </citation>
    <scope>NUCLEOTIDE SEQUENCE</scope>
    <source>
        <tissue evidence="1">Shoot tissue taken approximately 20 cm above the soil surface</tissue>
    </source>
</reference>
<reference evidence="1" key="1">
    <citation type="submission" date="2014-09" db="EMBL/GenBank/DDBJ databases">
        <authorList>
            <person name="Magalhaes I.L.F."/>
            <person name="Oliveira U."/>
            <person name="Santos F.R."/>
            <person name="Vidigal T.H.D.A."/>
            <person name="Brescovit A.D."/>
            <person name="Santos A.J."/>
        </authorList>
    </citation>
    <scope>NUCLEOTIDE SEQUENCE</scope>
    <source>
        <tissue evidence="1">Shoot tissue taken approximately 20 cm above the soil surface</tissue>
    </source>
</reference>
<organism evidence="1">
    <name type="scientific">Arundo donax</name>
    <name type="common">Giant reed</name>
    <name type="synonym">Donax arundinaceus</name>
    <dbReference type="NCBI Taxonomy" id="35708"/>
    <lineage>
        <taxon>Eukaryota</taxon>
        <taxon>Viridiplantae</taxon>
        <taxon>Streptophyta</taxon>
        <taxon>Embryophyta</taxon>
        <taxon>Tracheophyta</taxon>
        <taxon>Spermatophyta</taxon>
        <taxon>Magnoliopsida</taxon>
        <taxon>Liliopsida</taxon>
        <taxon>Poales</taxon>
        <taxon>Poaceae</taxon>
        <taxon>PACMAD clade</taxon>
        <taxon>Arundinoideae</taxon>
        <taxon>Arundineae</taxon>
        <taxon>Arundo</taxon>
    </lineage>
</organism>